<gene>
    <name evidence="2" type="ORF">PG996_001792</name>
</gene>
<accession>A0ABR1WHL7</accession>
<reference evidence="2 3" key="1">
    <citation type="submission" date="2023-01" db="EMBL/GenBank/DDBJ databases">
        <title>Analysis of 21 Apiospora genomes using comparative genomics revels a genus with tremendous synthesis potential of carbohydrate active enzymes and secondary metabolites.</title>
        <authorList>
            <person name="Sorensen T."/>
        </authorList>
    </citation>
    <scope>NUCLEOTIDE SEQUENCE [LARGE SCALE GENOMIC DNA]</scope>
    <source>
        <strain evidence="2 3">CBS 83171</strain>
    </source>
</reference>
<feature type="compositionally biased region" description="Basic residues" evidence="1">
    <location>
        <begin position="112"/>
        <end position="123"/>
    </location>
</feature>
<feature type="region of interest" description="Disordered" evidence="1">
    <location>
        <begin position="1"/>
        <end position="82"/>
    </location>
</feature>
<comment type="caution">
    <text evidence="2">The sequence shown here is derived from an EMBL/GenBank/DDBJ whole genome shotgun (WGS) entry which is preliminary data.</text>
</comment>
<dbReference type="Proteomes" id="UP001446871">
    <property type="component" value="Unassembled WGS sequence"/>
</dbReference>
<dbReference type="EMBL" id="JAQQWM010000001">
    <property type="protein sequence ID" value="KAK8083011.1"/>
    <property type="molecule type" value="Genomic_DNA"/>
</dbReference>
<evidence type="ECO:0000313" key="3">
    <source>
        <dbReference type="Proteomes" id="UP001446871"/>
    </source>
</evidence>
<proteinExistence type="predicted"/>
<feature type="compositionally biased region" description="Low complexity" evidence="1">
    <location>
        <begin position="18"/>
        <end position="53"/>
    </location>
</feature>
<feature type="region of interest" description="Disordered" evidence="1">
    <location>
        <begin position="105"/>
        <end position="131"/>
    </location>
</feature>
<name>A0ABR1WHL7_9PEZI</name>
<sequence>MNQRSKLVAPLFPREFLGSRGRSRSSGTSSGSGTCFAASTSEQTTGQAAQTTQDPAESSWHARSLLTAGQTSSQPSKEIADSTGTALGAACTSCSGFGTCTNDNALNGEKEKKKRQQSSKHANHTSSWGVG</sequence>
<feature type="compositionally biased region" description="Polar residues" evidence="1">
    <location>
        <begin position="67"/>
        <end position="76"/>
    </location>
</feature>
<evidence type="ECO:0000256" key="1">
    <source>
        <dbReference type="SAM" id="MobiDB-lite"/>
    </source>
</evidence>
<organism evidence="2 3">
    <name type="scientific">Apiospora saccharicola</name>
    <dbReference type="NCBI Taxonomy" id="335842"/>
    <lineage>
        <taxon>Eukaryota</taxon>
        <taxon>Fungi</taxon>
        <taxon>Dikarya</taxon>
        <taxon>Ascomycota</taxon>
        <taxon>Pezizomycotina</taxon>
        <taxon>Sordariomycetes</taxon>
        <taxon>Xylariomycetidae</taxon>
        <taxon>Amphisphaeriales</taxon>
        <taxon>Apiosporaceae</taxon>
        <taxon>Apiospora</taxon>
    </lineage>
</organism>
<protein>
    <submittedName>
        <fullName evidence="2">Uncharacterized protein</fullName>
    </submittedName>
</protein>
<evidence type="ECO:0000313" key="2">
    <source>
        <dbReference type="EMBL" id="KAK8083011.1"/>
    </source>
</evidence>
<keyword evidence="3" id="KW-1185">Reference proteome</keyword>